<comment type="caution">
    <text evidence="1">The sequence shown here is derived from an EMBL/GenBank/DDBJ whole genome shotgun (WGS) entry which is preliminary data.</text>
</comment>
<feature type="non-terminal residue" evidence="1">
    <location>
        <position position="1"/>
    </location>
</feature>
<dbReference type="EMBL" id="QJKJ01006336">
    <property type="protein sequence ID" value="RDX87097.1"/>
    <property type="molecule type" value="Genomic_DNA"/>
</dbReference>
<protein>
    <submittedName>
        <fullName evidence="1">Uncharacterized protein</fullName>
    </submittedName>
</protein>
<dbReference type="Proteomes" id="UP000257109">
    <property type="component" value="Unassembled WGS sequence"/>
</dbReference>
<reference evidence="1" key="1">
    <citation type="submission" date="2018-05" db="EMBL/GenBank/DDBJ databases">
        <title>Draft genome of Mucuna pruriens seed.</title>
        <authorList>
            <person name="Nnadi N.E."/>
            <person name="Vos R."/>
            <person name="Hasami M.H."/>
            <person name="Devisetty U.K."/>
            <person name="Aguiy J.C."/>
        </authorList>
    </citation>
    <scope>NUCLEOTIDE SEQUENCE [LARGE SCALE GENOMIC DNA]</scope>
    <source>
        <strain evidence="1">JCA_2017</strain>
    </source>
</reference>
<name>A0A371G967_MUCPR</name>
<evidence type="ECO:0000313" key="1">
    <source>
        <dbReference type="EMBL" id="RDX87097.1"/>
    </source>
</evidence>
<gene>
    <name evidence="1" type="ORF">CR513_31479</name>
</gene>
<evidence type="ECO:0000313" key="2">
    <source>
        <dbReference type="Proteomes" id="UP000257109"/>
    </source>
</evidence>
<proteinExistence type="predicted"/>
<accession>A0A371G967</accession>
<dbReference type="AlphaFoldDB" id="A0A371G967"/>
<keyword evidence="2" id="KW-1185">Reference proteome</keyword>
<sequence length="96" mass="10743">MEVVLMVIGHNVLFANEWDTLRIDFIPCMASQENLQIISVKSFLVNKWFILRVHNGNPSVCFSQSLPSRSWIVDSGSSDHIAGNPFVSDLSPTKIP</sequence>
<organism evidence="1 2">
    <name type="scientific">Mucuna pruriens</name>
    <name type="common">Velvet bean</name>
    <name type="synonym">Dolichos pruriens</name>
    <dbReference type="NCBI Taxonomy" id="157652"/>
    <lineage>
        <taxon>Eukaryota</taxon>
        <taxon>Viridiplantae</taxon>
        <taxon>Streptophyta</taxon>
        <taxon>Embryophyta</taxon>
        <taxon>Tracheophyta</taxon>
        <taxon>Spermatophyta</taxon>
        <taxon>Magnoliopsida</taxon>
        <taxon>eudicotyledons</taxon>
        <taxon>Gunneridae</taxon>
        <taxon>Pentapetalae</taxon>
        <taxon>rosids</taxon>
        <taxon>fabids</taxon>
        <taxon>Fabales</taxon>
        <taxon>Fabaceae</taxon>
        <taxon>Papilionoideae</taxon>
        <taxon>50 kb inversion clade</taxon>
        <taxon>NPAAA clade</taxon>
        <taxon>indigoferoid/millettioid clade</taxon>
        <taxon>Phaseoleae</taxon>
        <taxon>Mucuna</taxon>
    </lineage>
</organism>